<evidence type="ECO:0000313" key="1">
    <source>
        <dbReference type="EMBL" id="KAJ2810830.1"/>
    </source>
</evidence>
<dbReference type="EMBL" id="JANBUP010000603">
    <property type="protein sequence ID" value="KAJ2810830.1"/>
    <property type="molecule type" value="Genomic_DNA"/>
</dbReference>
<organism evidence="1 2">
    <name type="scientific">Coemansia furcata</name>
    <dbReference type="NCBI Taxonomy" id="417177"/>
    <lineage>
        <taxon>Eukaryota</taxon>
        <taxon>Fungi</taxon>
        <taxon>Fungi incertae sedis</taxon>
        <taxon>Zoopagomycota</taxon>
        <taxon>Kickxellomycotina</taxon>
        <taxon>Kickxellomycetes</taxon>
        <taxon>Kickxellales</taxon>
        <taxon>Kickxellaceae</taxon>
        <taxon>Coemansia</taxon>
    </lineage>
</organism>
<name>A0ACC1LLM1_9FUNG</name>
<dbReference type="Proteomes" id="UP001140096">
    <property type="component" value="Unassembled WGS sequence"/>
</dbReference>
<protein>
    <submittedName>
        <fullName evidence="1">Uncharacterized protein</fullName>
    </submittedName>
</protein>
<accession>A0ACC1LLM1</accession>
<sequence length="456" mass="51560">MAAPLHVFLVLAAIVVYRLYFYVPSPFTYPTYNPTSSDFAYKNMVKQLNKPPIATKKVVEPPLRAPTVFVPDYVDLTKVQKCLEDRRSNVVTVNSTTFSGDRELEKRPFQRFFVMESDHFTLFNHYHPPVKFSYKSRNAVMSNVWRDALYTNVFGTKFVEVDGLLQLEPLPVLSFVFGKDADTLLSNYLIDDNTISEYYEATTTMDMIALATVARGKAGLCVSHFFVVNRGKEYWAVDTKDPSINYAFSPSTKTRTISRLADGSTTVQTLIDEEQLQTSVEAHTRQSSNFKLHDINGEEVVEGDNIVFHIQSGRGDDEDLEERRTMFDGKDWLHVLVSTGIWDQDVSLMHGATDNGATFGVAVADDIAYITFEGQFLQVGSKERGLNAIFLPDIPSKRNRVHISYTDDGDIALSHWGTGVPIVCSWVKYAYGAIYVHDLEDAAYTRELLRLRIVKV</sequence>
<reference evidence="1" key="1">
    <citation type="submission" date="2022-07" db="EMBL/GenBank/DDBJ databases">
        <title>Phylogenomic reconstructions and comparative analyses of Kickxellomycotina fungi.</title>
        <authorList>
            <person name="Reynolds N.K."/>
            <person name="Stajich J.E."/>
            <person name="Barry K."/>
            <person name="Grigoriev I.V."/>
            <person name="Crous P."/>
            <person name="Smith M.E."/>
        </authorList>
    </citation>
    <scope>NUCLEOTIDE SEQUENCE</scope>
    <source>
        <strain evidence="1">CBS 102833</strain>
    </source>
</reference>
<comment type="caution">
    <text evidence="1">The sequence shown here is derived from an EMBL/GenBank/DDBJ whole genome shotgun (WGS) entry which is preliminary data.</text>
</comment>
<evidence type="ECO:0000313" key="2">
    <source>
        <dbReference type="Proteomes" id="UP001140096"/>
    </source>
</evidence>
<keyword evidence="2" id="KW-1185">Reference proteome</keyword>
<proteinExistence type="predicted"/>
<gene>
    <name evidence="1" type="ORF">H4S07_002445</name>
</gene>